<proteinExistence type="predicted"/>
<organism evidence="1">
    <name type="scientific">Arundo donax</name>
    <name type="common">Giant reed</name>
    <name type="synonym">Donax arundinaceus</name>
    <dbReference type="NCBI Taxonomy" id="35708"/>
    <lineage>
        <taxon>Eukaryota</taxon>
        <taxon>Viridiplantae</taxon>
        <taxon>Streptophyta</taxon>
        <taxon>Embryophyta</taxon>
        <taxon>Tracheophyta</taxon>
        <taxon>Spermatophyta</taxon>
        <taxon>Magnoliopsida</taxon>
        <taxon>Liliopsida</taxon>
        <taxon>Poales</taxon>
        <taxon>Poaceae</taxon>
        <taxon>PACMAD clade</taxon>
        <taxon>Arundinoideae</taxon>
        <taxon>Arundineae</taxon>
        <taxon>Arundo</taxon>
    </lineage>
</organism>
<evidence type="ECO:0000313" key="1">
    <source>
        <dbReference type="EMBL" id="JAE11837.1"/>
    </source>
</evidence>
<reference evidence="1" key="2">
    <citation type="journal article" date="2015" name="Data Brief">
        <title>Shoot transcriptome of the giant reed, Arundo donax.</title>
        <authorList>
            <person name="Barrero R.A."/>
            <person name="Guerrero F.D."/>
            <person name="Moolhuijzen P."/>
            <person name="Goolsby J.A."/>
            <person name="Tidwell J."/>
            <person name="Bellgard S.E."/>
            <person name="Bellgard M.I."/>
        </authorList>
    </citation>
    <scope>NUCLEOTIDE SEQUENCE</scope>
    <source>
        <tissue evidence="1">Shoot tissue taken approximately 20 cm above the soil surface</tissue>
    </source>
</reference>
<accession>A0A0A9FHK8</accession>
<protein>
    <submittedName>
        <fullName evidence="1">Uncharacterized protein</fullName>
    </submittedName>
</protein>
<sequence>MVYALCRRCGASRR</sequence>
<reference evidence="1" key="1">
    <citation type="submission" date="2014-09" db="EMBL/GenBank/DDBJ databases">
        <authorList>
            <person name="Magalhaes I.L.F."/>
            <person name="Oliveira U."/>
            <person name="Santos F.R."/>
            <person name="Vidigal T.H.D.A."/>
            <person name="Brescovit A.D."/>
            <person name="Santos A.J."/>
        </authorList>
    </citation>
    <scope>NUCLEOTIDE SEQUENCE</scope>
    <source>
        <tissue evidence="1">Shoot tissue taken approximately 20 cm above the soil surface</tissue>
    </source>
</reference>
<name>A0A0A9FHK8_ARUDO</name>
<dbReference type="EMBL" id="GBRH01186059">
    <property type="protein sequence ID" value="JAE11837.1"/>
    <property type="molecule type" value="Transcribed_RNA"/>
</dbReference>